<keyword evidence="9" id="KW-0472">Membrane</keyword>
<dbReference type="EMBL" id="ML119061">
    <property type="protein sequence ID" value="ROT35576.1"/>
    <property type="molecule type" value="Genomic_DNA"/>
</dbReference>
<proteinExistence type="inferred from homology"/>
<comment type="cofactor">
    <cofactor evidence="1 7">
        <name>heme</name>
        <dbReference type="ChEBI" id="CHEBI:30413"/>
    </cofactor>
</comment>
<dbReference type="PANTHER" id="PTHR24304:SF2">
    <property type="entry name" value="24-HYDROXYCHOLESTEROL 7-ALPHA-HYDROXYLASE"/>
    <property type="match status" value="1"/>
</dbReference>
<evidence type="ECO:0000256" key="9">
    <source>
        <dbReference type="SAM" id="Phobius"/>
    </source>
</evidence>
<evidence type="ECO:0000256" key="7">
    <source>
        <dbReference type="PIRSR" id="PIRSR602403-1"/>
    </source>
</evidence>
<dbReference type="STRING" id="1314773.A0A3N2PML3"/>
<feature type="region of interest" description="Disordered" evidence="8">
    <location>
        <begin position="67"/>
        <end position="89"/>
    </location>
</feature>
<dbReference type="GeneID" id="39584075"/>
<name>A0A3N2PML3_SODAK</name>
<evidence type="ECO:0000256" key="8">
    <source>
        <dbReference type="SAM" id="MobiDB-lite"/>
    </source>
</evidence>
<dbReference type="CDD" id="cd11040">
    <property type="entry name" value="CYP7_CYP8-like"/>
    <property type="match status" value="1"/>
</dbReference>
<dbReference type="RefSeq" id="XP_028463382.1">
    <property type="nucleotide sequence ID" value="XM_028615598.1"/>
</dbReference>
<gene>
    <name evidence="10" type="ORF">SODALDRAFT_70088</name>
</gene>
<keyword evidence="6" id="KW-0560">Oxidoreductase</keyword>
<dbReference type="GO" id="GO:0008395">
    <property type="term" value="F:steroid hydroxylase activity"/>
    <property type="evidence" value="ECO:0007669"/>
    <property type="project" value="TreeGrafter"/>
</dbReference>
<dbReference type="InterPro" id="IPR050529">
    <property type="entry name" value="CYP450_sterol_14alpha_dmase"/>
</dbReference>
<feature type="transmembrane region" description="Helical" evidence="9">
    <location>
        <begin position="39"/>
        <end position="61"/>
    </location>
</feature>
<protein>
    <submittedName>
        <fullName evidence="10">Cytochrome P450</fullName>
    </submittedName>
</protein>
<dbReference type="Proteomes" id="UP000272025">
    <property type="component" value="Unassembled WGS sequence"/>
</dbReference>
<evidence type="ECO:0000256" key="1">
    <source>
        <dbReference type="ARBA" id="ARBA00001971"/>
    </source>
</evidence>
<dbReference type="PANTHER" id="PTHR24304">
    <property type="entry name" value="CYTOCHROME P450 FAMILY 7"/>
    <property type="match status" value="1"/>
</dbReference>
<evidence type="ECO:0000256" key="5">
    <source>
        <dbReference type="ARBA" id="ARBA00023004"/>
    </source>
</evidence>
<feature type="binding site" description="axial binding residue" evidence="7">
    <location>
        <position position="562"/>
    </location>
    <ligand>
        <name>heme</name>
        <dbReference type="ChEBI" id="CHEBI:30413"/>
    </ligand>
    <ligandPart>
        <name>Fe</name>
        <dbReference type="ChEBI" id="CHEBI:18248"/>
    </ligandPart>
</feature>
<keyword evidence="4 7" id="KW-0479">Metal-binding</keyword>
<feature type="region of interest" description="Disordered" evidence="8">
    <location>
        <begin position="419"/>
        <end position="444"/>
    </location>
</feature>
<evidence type="ECO:0000256" key="3">
    <source>
        <dbReference type="ARBA" id="ARBA00022617"/>
    </source>
</evidence>
<keyword evidence="5 7" id="KW-0408">Iron</keyword>
<keyword evidence="9" id="KW-0812">Transmembrane</keyword>
<organism evidence="10 11">
    <name type="scientific">Sodiomyces alkalinus (strain CBS 110278 / VKM F-3762 / F11)</name>
    <name type="common">Alkaliphilic filamentous fungus</name>
    <dbReference type="NCBI Taxonomy" id="1314773"/>
    <lineage>
        <taxon>Eukaryota</taxon>
        <taxon>Fungi</taxon>
        <taxon>Dikarya</taxon>
        <taxon>Ascomycota</taxon>
        <taxon>Pezizomycotina</taxon>
        <taxon>Sordariomycetes</taxon>
        <taxon>Hypocreomycetidae</taxon>
        <taxon>Glomerellales</taxon>
        <taxon>Plectosphaerellaceae</taxon>
        <taxon>Sodiomyces</taxon>
    </lineage>
</organism>
<dbReference type="GO" id="GO:0005506">
    <property type="term" value="F:iron ion binding"/>
    <property type="evidence" value="ECO:0007669"/>
    <property type="project" value="InterPro"/>
</dbReference>
<dbReference type="Gene3D" id="1.10.630.10">
    <property type="entry name" value="Cytochrome P450"/>
    <property type="match status" value="1"/>
</dbReference>
<dbReference type="InterPro" id="IPR036396">
    <property type="entry name" value="Cyt_P450_sf"/>
</dbReference>
<dbReference type="GO" id="GO:0020037">
    <property type="term" value="F:heme binding"/>
    <property type="evidence" value="ECO:0007669"/>
    <property type="project" value="InterPro"/>
</dbReference>
<evidence type="ECO:0000256" key="6">
    <source>
        <dbReference type="ARBA" id="ARBA00023033"/>
    </source>
</evidence>
<keyword evidence="3 7" id="KW-0349">Heme</keyword>
<evidence type="ECO:0000256" key="2">
    <source>
        <dbReference type="ARBA" id="ARBA00010617"/>
    </source>
</evidence>
<keyword evidence="6" id="KW-0503">Monooxygenase</keyword>
<keyword evidence="9" id="KW-1133">Transmembrane helix</keyword>
<dbReference type="GO" id="GO:0016705">
    <property type="term" value="F:oxidoreductase activity, acting on paired donors, with incorporation or reduction of molecular oxygen"/>
    <property type="evidence" value="ECO:0007669"/>
    <property type="project" value="InterPro"/>
</dbReference>
<dbReference type="Pfam" id="PF00067">
    <property type="entry name" value="p450"/>
    <property type="match status" value="1"/>
</dbReference>
<sequence>MPSTQQSGDDKAPSLADMVFETVNRHMNMYKGPDDGISVARSVLLLLLLVAAILFSLVIWIRGGKAKGQGRESDTEDVGVSTTKRNQKWNAPPAIPETIPFISNAIAYITRPKAFLERAAKTLSRTNLATFHLGPIPVTLVTGSAQVQSLFRSQDVSAERFLLLILENLRGMSKSDVAGFKADRTGRRRIPRTDDDDNSKRLWYRQAEIHEFIARPEVTATLARTFTRFFSAAIEETQPLGGDWVEDVRIFAFLKHEMGTAAVASLSGTEVLRRVPNYVKRFWEFDSVGLRLVWGLPRFLDPEPVRVRNAFHDDVADFLDEAFKQWDAKKKEREGRNEKEEDPDWEPIFGNRFTRLAQTFVRDIGVSRRGQAGTLNTHVLGINSNTIPLTAWALFELVKRPDLFAAVREEANTALIHDHGEEGMGEEGPQPRGGGGRGNHSRPSRRQFDLKKLVSLPLLQAVYTEVLRLHVAIYVTRQALRPTTIAGYSVAAGTLLQTPTSLAGRDDAVWARKPNYPPASEFWPGRHLREARSPTSSSPRLEFVPSARSADFFPFGGGPSICPGRHFAKQEIMLAVAMLVSRFDMEFVDWVYHDDHNGHARTSDREAKEDDRFFGAASVPPDRDMRVRWRRIW</sequence>
<dbReference type="AlphaFoldDB" id="A0A3N2PML3"/>
<accession>A0A3N2PML3</accession>
<reference evidence="10 11" key="1">
    <citation type="journal article" date="2018" name="Mol. Ecol.">
        <title>The obligate alkalophilic soda-lake fungus Sodiomyces alkalinus has shifted to a protein diet.</title>
        <authorList>
            <person name="Grum-Grzhimaylo A.A."/>
            <person name="Falkoski D.L."/>
            <person name="van den Heuvel J."/>
            <person name="Valero-Jimenez C.A."/>
            <person name="Min B."/>
            <person name="Choi I.G."/>
            <person name="Lipzen A."/>
            <person name="Daum C.G."/>
            <person name="Aanen D.K."/>
            <person name="Tsang A."/>
            <person name="Henrissat B."/>
            <person name="Bilanenko E.N."/>
            <person name="de Vries R.P."/>
            <person name="van Kan J.A.L."/>
            <person name="Grigoriev I.V."/>
            <person name="Debets A.J.M."/>
        </authorList>
    </citation>
    <scope>NUCLEOTIDE SEQUENCE [LARGE SCALE GENOMIC DNA]</scope>
    <source>
        <strain evidence="10 11">F11</strain>
    </source>
</reference>
<comment type="similarity">
    <text evidence="2">Belongs to the cytochrome P450 family.</text>
</comment>
<dbReference type="InterPro" id="IPR001128">
    <property type="entry name" value="Cyt_P450"/>
</dbReference>
<dbReference type="OrthoDB" id="3366823at2759"/>
<dbReference type="SUPFAM" id="SSF48264">
    <property type="entry name" value="Cytochrome P450"/>
    <property type="match status" value="1"/>
</dbReference>
<dbReference type="PRINTS" id="PR00465">
    <property type="entry name" value="EP450IV"/>
</dbReference>
<evidence type="ECO:0000256" key="4">
    <source>
        <dbReference type="ARBA" id="ARBA00022723"/>
    </source>
</evidence>
<keyword evidence="11" id="KW-1185">Reference proteome</keyword>
<dbReference type="InterPro" id="IPR002403">
    <property type="entry name" value="Cyt_P450_E_grp-IV"/>
</dbReference>
<evidence type="ECO:0000313" key="10">
    <source>
        <dbReference type="EMBL" id="ROT35576.1"/>
    </source>
</evidence>
<evidence type="ECO:0000313" key="11">
    <source>
        <dbReference type="Proteomes" id="UP000272025"/>
    </source>
</evidence>